<sequence>MNNGLEHPAGQLSRGQHDRQQAEPDGPRLRPVRDGEPAPAWTPRLWDADALMATEFPEPKWAVPGVLCEGVSLLVGAPKVGKSWLSLGLGLDVARGGAAFGRIGVQPGPVLYLALEDTPRRLQSRMGKLLNGVSAPGGLQIATDWPPLPAGGDAAIAAWLRAHPDARMVVLDVFAKMRGPSPQGMSAYDADYAAVGRAKRVADHFGIAVVLVHHVRKAGSEDFLQEVSGTNGIAGAADATLVLKRARGQHDGVLHVTGRDVEESEHALAFDPATGHWRMLDRPADEHALGDTRAAILRHLRTTGAAKPAAIATALDVSRDNAKRTCARMAEDGQLAVDHTGTYSAPGDWHQSTVPAVPLVPAVPEQENR</sequence>
<dbReference type="OrthoDB" id="9775547at2"/>
<proteinExistence type="predicted"/>
<dbReference type="RefSeq" id="WP_104431470.1">
    <property type="nucleotide sequence ID" value="NZ_PTJD01000002.1"/>
</dbReference>
<name>A0A2S6IV16_9ACTN</name>
<evidence type="ECO:0000313" key="3">
    <source>
        <dbReference type="Proteomes" id="UP000239485"/>
    </source>
</evidence>
<dbReference type="Proteomes" id="UP000239485">
    <property type="component" value="Unassembled WGS sequence"/>
</dbReference>
<keyword evidence="3" id="KW-1185">Reference proteome</keyword>
<dbReference type="Gene3D" id="3.40.50.300">
    <property type="entry name" value="P-loop containing nucleotide triphosphate hydrolases"/>
    <property type="match status" value="1"/>
</dbReference>
<dbReference type="Pfam" id="PF13481">
    <property type="entry name" value="AAA_25"/>
    <property type="match status" value="1"/>
</dbReference>
<dbReference type="SUPFAM" id="SSF52540">
    <property type="entry name" value="P-loop containing nucleoside triphosphate hydrolases"/>
    <property type="match status" value="1"/>
</dbReference>
<dbReference type="EMBL" id="PTJD01000002">
    <property type="protein sequence ID" value="PPK98029.1"/>
    <property type="molecule type" value="Genomic_DNA"/>
</dbReference>
<organism evidence="2 3">
    <name type="scientific">Kineococcus xinjiangensis</name>
    <dbReference type="NCBI Taxonomy" id="512762"/>
    <lineage>
        <taxon>Bacteria</taxon>
        <taxon>Bacillati</taxon>
        <taxon>Actinomycetota</taxon>
        <taxon>Actinomycetes</taxon>
        <taxon>Kineosporiales</taxon>
        <taxon>Kineosporiaceae</taxon>
        <taxon>Kineococcus</taxon>
    </lineage>
</organism>
<evidence type="ECO:0000313" key="2">
    <source>
        <dbReference type="EMBL" id="PPK98029.1"/>
    </source>
</evidence>
<feature type="compositionally biased region" description="Basic and acidic residues" evidence="1">
    <location>
        <begin position="15"/>
        <end position="36"/>
    </location>
</feature>
<protein>
    <submittedName>
        <fullName evidence="2">AAA domain-containing protein</fullName>
    </submittedName>
</protein>
<evidence type="ECO:0000256" key="1">
    <source>
        <dbReference type="SAM" id="MobiDB-lite"/>
    </source>
</evidence>
<reference evidence="2 3" key="1">
    <citation type="submission" date="2018-02" db="EMBL/GenBank/DDBJ databases">
        <title>Genomic Encyclopedia of Archaeal and Bacterial Type Strains, Phase II (KMG-II): from individual species to whole genera.</title>
        <authorList>
            <person name="Goeker M."/>
        </authorList>
    </citation>
    <scope>NUCLEOTIDE SEQUENCE [LARGE SCALE GENOMIC DNA]</scope>
    <source>
        <strain evidence="2 3">DSM 22857</strain>
    </source>
</reference>
<feature type="region of interest" description="Disordered" evidence="1">
    <location>
        <begin position="1"/>
        <end position="41"/>
    </location>
</feature>
<dbReference type="AlphaFoldDB" id="A0A2S6IV16"/>
<dbReference type="InterPro" id="IPR027417">
    <property type="entry name" value="P-loop_NTPase"/>
</dbReference>
<gene>
    <name evidence="2" type="ORF">CLV92_102182</name>
</gene>
<comment type="caution">
    <text evidence="2">The sequence shown here is derived from an EMBL/GenBank/DDBJ whole genome shotgun (WGS) entry which is preliminary data.</text>
</comment>
<accession>A0A2S6IV16</accession>